<dbReference type="STRING" id="145388.A0A0D2L2A4"/>
<name>A0A0D2L2A4_9CHLO</name>
<evidence type="ECO:0000256" key="3">
    <source>
        <dbReference type="SAM" id="SignalP"/>
    </source>
</evidence>
<keyword evidence="3" id="KW-0732">Signal</keyword>
<accession>A0A0D2L2A4</accession>
<evidence type="ECO:0000256" key="2">
    <source>
        <dbReference type="SAM" id="MobiDB-lite"/>
    </source>
</evidence>
<dbReference type="InterPro" id="IPR003018">
    <property type="entry name" value="GAF"/>
</dbReference>
<feature type="signal peptide" evidence="3">
    <location>
        <begin position="1"/>
        <end position="17"/>
    </location>
</feature>
<keyword evidence="6" id="KW-1185">Reference proteome</keyword>
<sequence length="336" mass="34606">MLQLHLVGSCTPALALAELAELIVGQLPEVDLCSISAAVRTPGGGPRGAASAVLLAASGVGEGVCRAFPVVARGADWSALRVFAEGCALRFDAEPTTTGDAAPQLPHDLATLRRRAGLRSFLLVPITAGPRLLGCLTVASLEPGAFGAGWWLPVLGLAATALLTHVCNPQFARLCRVMAAVEEEPDTTAAAGLAMQARGAARRSGLSDYLQAATNVRMAVRLGLLDGDSLVIVEKDDTHPHPATYEPPAALSAGTHGGGDGDGDGGGGAAAQPRRAPLAATALPLAGTLLSFALKSGKARFVSDTTQYFQQRKKQTAHVHTTHTCHAIRNTHMSQS</sequence>
<evidence type="ECO:0000313" key="5">
    <source>
        <dbReference type="EMBL" id="KIZ01404.1"/>
    </source>
</evidence>
<gene>
    <name evidence="5" type="ORF">MNEG_6554</name>
</gene>
<proteinExistence type="predicted"/>
<evidence type="ECO:0000256" key="1">
    <source>
        <dbReference type="ARBA" id="ARBA00023170"/>
    </source>
</evidence>
<feature type="compositionally biased region" description="Gly residues" evidence="2">
    <location>
        <begin position="255"/>
        <end position="269"/>
    </location>
</feature>
<feature type="domain" description="GAF" evidence="4">
    <location>
        <begin position="53"/>
        <end position="143"/>
    </location>
</feature>
<dbReference type="KEGG" id="mng:MNEG_6554"/>
<dbReference type="InterPro" id="IPR029016">
    <property type="entry name" value="GAF-like_dom_sf"/>
</dbReference>
<feature type="chain" id="PRO_5002246194" description="GAF domain-containing protein" evidence="3">
    <location>
        <begin position="18"/>
        <end position="336"/>
    </location>
</feature>
<protein>
    <recommendedName>
        <fullName evidence="4">GAF domain-containing protein</fullName>
    </recommendedName>
</protein>
<dbReference type="Proteomes" id="UP000054498">
    <property type="component" value="Unassembled WGS sequence"/>
</dbReference>
<dbReference type="GeneID" id="25739430"/>
<feature type="region of interest" description="Disordered" evidence="2">
    <location>
        <begin position="238"/>
        <end position="274"/>
    </location>
</feature>
<dbReference type="RefSeq" id="XP_013900423.1">
    <property type="nucleotide sequence ID" value="XM_014044969.1"/>
</dbReference>
<evidence type="ECO:0000259" key="4">
    <source>
        <dbReference type="Pfam" id="PF01590"/>
    </source>
</evidence>
<dbReference type="AlphaFoldDB" id="A0A0D2L2A4"/>
<dbReference type="EMBL" id="KK101294">
    <property type="protein sequence ID" value="KIZ01404.1"/>
    <property type="molecule type" value="Genomic_DNA"/>
</dbReference>
<evidence type="ECO:0000313" key="6">
    <source>
        <dbReference type="Proteomes" id="UP000054498"/>
    </source>
</evidence>
<organism evidence="5 6">
    <name type="scientific">Monoraphidium neglectum</name>
    <dbReference type="NCBI Taxonomy" id="145388"/>
    <lineage>
        <taxon>Eukaryota</taxon>
        <taxon>Viridiplantae</taxon>
        <taxon>Chlorophyta</taxon>
        <taxon>core chlorophytes</taxon>
        <taxon>Chlorophyceae</taxon>
        <taxon>CS clade</taxon>
        <taxon>Sphaeropleales</taxon>
        <taxon>Selenastraceae</taxon>
        <taxon>Monoraphidium</taxon>
    </lineage>
</organism>
<dbReference type="Gene3D" id="3.30.450.40">
    <property type="match status" value="1"/>
</dbReference>
<reference evidence="5 6" key="1">
    <citation type="journal article" date="2013" name="BMC Genomics">
        <title>Reconstruction of the lipid metabolism for the microalga Monoraphidium neglectum from its genome sequence reveals characteristics suitable for biofuel production.</title>
        <authorList>
            <person name="Bogen C."/>
            <person name="Al-Dilaimi A."/>
            <person name="Albersmeier A."/>
            <person name="Wichmann J."/>
            <person name="Grundmann M."/>
            <person name="Rupp O."/>
            <person name="Lauersen K.J."/>
            <person name="Blifernez-Klassen O."/>
            <person name="Kalinowski J."/>
            <person name="Goesmann A."/>
            <person name="Mussgnug J.H."/>
            <person name="Kruse O."/>
        </authorList>
    </citation>
    <scope>NUCLEOTIDE SEQUENCE [LARGE SCALE GENOMIC DNA]</scope>
    <source>
        <strain evidence="5 6">SAG 48.87</strain>
    </source>
</reference>
<keyword evidence="1" id="KW-0675">Receptor</keyword>
<dbReference type="Pfam" id="PF01590">
    <property type="entry name" value="GAF"/>
    <property type="match status" value="1"/>
</dbReference>
<dbReference type="SUPFAM" id="SSF55781">
    <property type="entry name" value="GAF domain-like"/>
    <property type="match status" value="1"/>
</dbReference>